<sequence>MTRKLTLTSILVALNVVLGLIVTIPLGAIRA</sequence>
<evidence type="ECO:0000313" key="2">
    <source>
        <dbReference type="Proteomes" id="UP000199008"/>
    </source>
</evidence>
<dbReference type="Proteomes" id="UP000199008">
    <property type="component" value="Unassembled WGS sequence"/>
</dbReference>
<proteinExistence type="predicted"/>
<keyword evidence="2" id="KW-1185">Reference proteome</keyword>
<evidence type="ECO:0000313" key="1">
    <source>
        <dbReference type="EMBL" id="SDK25083.1"/>
    </source>
</evidence>
<gene>
    <name evidence="1" type="ORF">SAMN05216216_101209</name>
</gene>
<reference evidence="2" key="1">
    <citation type="submission" date="2016-10" db="EMBL/GenBank/DDBJ databases">
        <authorList>
            <person name="Varghese N."/>
            <person name="Submissions S."/>
        </authorList>
    </citation>
    <scope>NUCLEOTIDE SEQUENCE [LARGE SCALE GENOMIC DNA]</scope>
    <source>
        <strain evidence="2">CGMCC 1.8895</strain>
    </source>
</reference>
<dbReference type="AlphaFoldDB" id="A0A1G9ACY0"/>
<protein>
    <submittedName>
        <fullName evidence="1">Uncharacterized protein</fullName>
    </submittedName>
</protein>
<dbReference type="STRING" id="576118.SAMN05216216_101209"/>
<name>A0A1G9ACY0_9BACL</name>
<dbReference type="EMBL" id="FNFY01000001">
    <property type="protein sequence ID" value="SDK25083.1"/>
    <property type="molecule type" value="Genomic_DNA"/>
</dbReference>
<accession>A0A1G9ACY0</accession>
<organism evidence="1 2">
    <name type="scientific">Lacicoccus qingdaonensis</name>
    <dbReference type="NCBI Taxonomy" id="576118"/>
    <lineage>
        <taxon>Bacteria</taxon>
        <taxon>Bacillati</taxon>
        <taxon>Bacillota</taxon>
        <taxon>Bacilli</taxon>
        <taxon>Bacillales</taxon>
        <taxon>Salinicoccaceae</taxon>
        <taxon>Lacicoccus</taxon>
    </lineage>
</organism>